<keyword evidence="7" id="KW-1185">Reference proteome</keyword>
<dbReference type="PANTHER" id="PTHR12483:SF115">
    <property type="entry name" value="COPPER TRANSPORT PROTEIN"/>
    <property type="match status" value="1"/>
</dbReference>
<keyword evidence="1 4" id="KW-0812">Transmembrane</keyword>
<evidence type="ECO:0000313" key="6">
    <source>
        <dbReference type="EMBL" id="KAK2719923.1"/>
    </source>
</evidence>
<name>A0AA88L656_ARTSF</name>
<evidence type="ECO:0000256" key="5">
    <source>
        <dbReference type="SAM" id="MobiDB-lite"/>
    </source>
</evidence>
<feature type="compositionally biased region" description="Basic and acidic residues" evidence="5">
    <location>
        <begin position="89"/>
        <end position="117"/>
    </location>
</feature>
<dbReference type="GO" id="GO:0016020">
    <property type="term" value="C:membrane"/>
    <property type="evidence" value="ECO:0007669"/>
    <property type="project" value="UniProtKB-SubCell"/>
</dbReference>
<dbReference type="Pfam" id="PF04145">
    <property type="entry name" value="Ctr"/>
    <property type="match status" value="1"/>
</dbReference>
<comment type="similarity">
    <text evidence="4">Belongs to the copper transporter (Ctr) (TC 1.A.56) family. SLC31A subfamily.</text>
</comment>
<keyword evidence="4" id="KW-0187">Copper transport</keyword>
<accession>A0AA88L656</accession>
<keyword evidence="2 4" id="KW-1133">Transmembrane helix</keyword>
<feature type="transmembrane region" description="Helical" evidence="4">
    <location>
        <begin position="168"/>
        <end position="186"/>
    </location>
</feature>
<dbReference type="InterPro" id="IPR007274">
    <property type="entry name" value="Cop_transporter"/>
</dbReference>
<evidence type="ECO:0000256" key="1">
    <source>
        <dbReference type="ARBA" id="ARBA00022692"/>
    </source>
</evidence>
<evidence type="ECO:0000313" key="7">
    <source>
        <dbReference type="Proteomes" id="UP001187531"/>
    </source>
</evidence>
<feature type="region of interest" description="Disordered" evidence="5">
    <location>
        <begin position="89"/>
        <end position="126"/>
    </location>
</feature>
<feature type="transmembrane region" description="Helical" evidence="4">
    <location>
        <begin position="275"/>
        <end position="292"/>
    </location>
</feature>
<gene>
    <name evidence="6" type="ORF">QYM36_005413</name>
</gene>
<sequence length="307" mass="33422">MGLNTSIPIFEDDTWNSGEFPTEEEEDPFAFEFPPPKLSTMDHNHDHHDMSSHGIATEVAKALVNGTLDVLSAVSNGTDLFHDQKSMTTHDHGSMTTHDHGSMTTHDHGSMTTHDHGSMTTHNHGGGGGGCGGGGGHGGHGGMIMYFHFGYENETVLFQGWTLNSVEALIGTCIGIFFLAIFYEGLKYFREYLYKKSAAAVVQYSSVSEPQLSNGNGATTIQPKPRTMSASDLDGIITIQPMQMLSGSHFAQTLLHLAQITLSYFLMLIVMTYNAWLMIAICAGSAVGYFLFGWSKAHVVDITEHCH</sequence>
<protein>
    <recommendedName>
        <fullName evidence="4">Copper transport protein</fullName>
    </recommendedName>
</protein>
<dbReference type="PANTHER" id="PTHR12483">
    <property type="entry name" value="SOLUTE CARRIER FAMILY 31 COPPER TRANSPORTERS"/>
    <property type="match status" value="1"/>
</dbReference>
<keyword evidence="4" id="KW-0813">Transport</keyword>
<proteinExistence type="inferred from homology"/>
<reference evidence="6" key="1">
    <citation type="submission" date="2023-07" db="EMBL/GenBank/DDBJ databases">
        <title>Chromosome-level genome assembly of Artemia franciscana.</title>
        <authorList>
            <person name="Jo E."/>
        </authorList>
    </citation>
    <scope>NUCLEOTIDE SEQUENCE</scope>
    <source>
        <tissue evidence="6">Whole body</tissue>
    </source>
</reference>
<keyword evidence="4" id="KW-0186">Copper</keyword>
<dbReference type="Proteomes" id="UP001187531">
    <property type="component" value="Unassembled WGS sequence"/>
</dbReference>
<evidence type="ECO:0000256" key="4">
    <source>
        <dbReference type="RuleBase" id="RU367022"/>
    </source>
</evidence>
<organism evidence="6 7">
    <name type="scientific">Artemia franciscana</name>
    <name type="common">Brine shrimp</name>
    <name type="synonym">Artemia sanfranciscana</name>
    <dbReference type="NCBI Taxonomy" id="6661"/>
    <lineage>
        <taxon>Eukaryota</taxon>
        <taxon>Metazoa</taxon>
        <taxon>Ecdysozoa</taxon>
        <taxon>Arthropoda</taxon>
        <taxon>Crustacea</taxon>
        <taxon>Branchiopoda</taxon>
        <taxon>Anostraca</taxon>
        <taxon>Artemiidae</taxon>
        <taxon>Artemia</taxon>
    </lineage>
</organism>
<comment type="subcellular location">
    <subcellularLocation>
        <location evidence="4">Membrane</location>
        <topology evidence="4">Multi-pass membrane protein</topology>
    </subcellularLocation>
</comment>
<evidence type="ECO:0000256" key="2">
    <source>
        <dbReference type="ARBA" id="ARBA00022989"/>
    </source>
</evidence>
<keyword evidence="4" id="KW-0406">Ion transport</keyword>
<keyword evidence="3 4" id="KW-0472">Membrane</keyword>
<dbReference type="GO" id="GO:0005375">
    <property type="term" value="F:copper ion transmembrane transporter activity"/>
    <property type="evidence" value="ECO:0007669"/>
    <property type="project" value="UniProtKB-UniRule"/>
</dbReference>
<dbReference type="EMBL" id="JAVRJZ010000008">
    <property type="protein sequence ID" value="KAK2719923.1"/>
    <property type="molecule type" value="Genomic_DNA"/>
</dbReference>
<dbReference type="AlphaFoldDB" id="A0AA88L656"/>
<evidence type="ECO:0000256" key="3">
    <source>
        <dbReference type="ARBA" id="ARBA00023136"/>
    </source>
</evidence>
<comment type="caution">
    <text evidence="6">The sequence shown here is derived from an EMBL/GenBank/DDBJ whole genome shotgun (WGS) entry which is preliminary data.</text>
</comment>